<dbReference type="InterPro" id="IPR002035">
    <property type="entry name" value="VWF_A"/>
</dbReference>
<evidence type="ECO:0000256" key="3">
    <source>
        <dbReference type="ARBA" id="ARBA00022729"/>
    </source>
</evidence>
<dbReference type="CDD" id="cd00198">
    <property type="entry name" value="vWFA"/>
    <property type="match status" value="1"/>
</dbReference>
<proteinExistence type="predicted"/>
<evidence type="ECO:0000313" key="7">
    <source>
        <dbReference type="EMBL" id="MBP3965635.1"/>
    </source>
</evidence>
<dbReference type="Gene3D" id="3.40.50.410">
    <property type="entry name" value="von Willebrand factor, type A domain"/>
    <property type="match status" value="1"/>
</dbReference>
<feature type="compositionally biased region" description="Basic and acidic residues" evidence="4">
    <location>
        <begin position="46"/>
        <end position="70"/>
    </location>
</feature>
<dbReference type="PROSITE" id="PS51257">
    <property type="entry name" value="PROKAR_LIPOPROTEIN"/>
    <property type="match status" value="1"/>
</dbReference>
<dbReference type="Pfam" id="PF25106">
    <property type="entry name" value="VWA_4"/>
    <property type="match status" value="1"/>
</dbReference>
<comment type="subcellular location">
    <subcellularLocation>
        <location evidence="1">Secreted</location>
    </subcellularLocation>
</comment>
<dbReference type="InterPro" id="IPR036465">
    <property type="entry name" value="vWFA_dom_sf"/>
</dbReference>
<keyword evidence="8" id="KW-1185">Reference proteome</keyword>
<feature type="domain" description="VWFA" evidence="6">
    <location>
        <begin position="236"/>
        <end position="421"/>
    </location>
</feature>
<evidence type="ECO:0000259" key="6">
    <source>
        <dbReference type="PROSITE" id="PS50234"/>
    </source>
</evidence>
<organism evidence="7 8">
    <name type="scientific">Paenibacillus lignilyticus</name>
    <dbReference type="NCBI Taxonomy" id="1172615"/>
    <lineage>
        <taxon>Bacteria</taxon>
        <taxon>Bacillati</taxon>
        <taxon>Bacillota</taxon>
        <taxon>Bacilli</taxon>
        <taxon>Bacillales</taxon>
        <taxon>Paenibacillaceae</taxon>
        <taxon>Paenibacillus</taxon>
    </lineage>
</organism>
<dbReference type="Proteomes" id="UP000673394">
    <property type="component" value="Unassembled WGS sequence"/>
</dbReference>
<dbReference type="PANTHER" id="PTHR47763">
    <property type="entry name" value="ALPHA-PROTEIN KINASE VWKA"/>
    <property type="match status" value="1"/>
</dbReference>
<dbReference type="PANTHER" id="PTHR47763:SF1">
    <property type="entry name" value="DUF659 DOMAIN-CONTAINING PROTEIN"/>
    <property type="match status" value="1"/>
</dbReference>
<evidence type="ECO:0000256" key="5">
    <source>
        <dbReference type="SAM" id="SignalP"/>
    </source>
</evidence>
<evidence type="ECO:0000256" key="2">
    <source>
        <dbReference type="ARBA" id="ARBA00022525"/>
    </source>
</evidence>
<dbReference type="SMART" id="SM00327">
    <property type="entry name" value="VWA"/>
    <property type="match status" value="1"/>
</dbReference>
<keyword evidence="3 5" id="KW-0732">Signal</keyword>
<evidence type="ECO:0000313" key="8">
    <source>
        <dbReference type="Proteomes" id="UP000673394"/>
    </source>
</evidence>
<comment type="caution">
    <text evidence="7">The sequence shown here is derived from an EMBL/GenBank/DDBJ whole genome shotgun (WGS) entry which is preliminary data.</text>
</comment>
<keyword evidence="2" id="KW-0964">Secreted</keyword>
<dbReference type="InterPro" id="IPR052969">
    <property type="entry name" value="Thr-specific_kinase-like"/>
</dbReference>
<dbReference type="InterPro" id="IPR056861">
    <property type="entry name" value="HMCN1-like_VWA"/>
</dbReference>
<sequence length="443" mass="48429">MVKGKMKTSLLLLAALTFLLAGCSSADNQNDSAANTDSASNSSNTEARDDSSTSDRGEATTDSSSNDKADSSVSEEPAPPTDDASGDKDETTSPGSQYDDSEPGQLTAGEWNDLTSWREWIKLLNSGEGREQQSYWSVFPQNRLEVVVTGGGKPVSDAEVSLIDDDGDTVWESRTNIDGEASAYAGLFDEQQNQERYGVIIRSGNQEKQYENVQIPRGSALQVDLNERVNPSLGVDLMLVVDTTGSMQDELDFLKSELKDVVARVGRDNGQQLDIQVSTNFYRDRSDKYLVKDYPFTKDIDTAVKQLSQQSAAGGGDFPEAVDEALENAIDDHKWSGEARARLLFLVLDAPPHHERKVTKRIHELMESAAAEGIRIIPVASSGVDVQTEYLMRFMATATGGTYLFLTDHSGIGNDHMAPAVGEYEVKRLNDLLVEVISRYTSE</sequence>
<evidence type="ECO:0000256" key="4">
    <source>
        <dbReference type="SAM" id="MobiDB-lite"/>
    </source>
</evidence>
<dbReference type="PROSITE" id="PS50234">
    <property type="entry name" value="VWFA"/>
    <property type="match status" value="1"/>
</dbReference>
<protein>
    <submittedName>
        <fullName evidence="7">VWA domain-containing protein</fullName>
    </submittedName>
</protein>
<feature type="chain" id="PRO_5045524475" evidence="5">
    <location>
        <begin position="27"/>
        <end position="443"/>
    </location>
</feature>
<name>A0ABS5CII8_9BACL</name>
<feature type="region of interest" description="Disordered" evidence="4">
    <location>
        <begin position="28"/>
        <end position="111"/>
    </location>
</feature>
<reference evidence="7 8" key="1">
    <citation type="submission" date="2021-04" db="EMBL/GenBank/DDBJ databases">
        <title>Paenibacillus sp. DLE-14 whole genome sequence.</title>
        <authorList>
            <person name="Ham Y.J."/>
        </authorList>
    </citation>
    <scope>NUCLEOTIDE SEQUENCE [LARGE SCALE GENOMIC DNA]</scope>
    <source>
        <strain evidence="7 8">DLE-14</strain>
    </source>
</reference>
<accession>A0ABS5CII8</accession>
<dbReference type="SUPFAM" id="SSF53300">
    <property type="entry name" value="vWA-like"/>
    <property type="match status" value="1"/>
</dbReference>
<dbReference type="EMBL" id="JAGKSP010000012">
    <property type="protein sequence ID" value="MBP3965635.1"/>
    <property type="molecule type" value="Genomic_DNA"/>
</dbReference>
<feature type="signal peptide" evidence="5">
    <location>
        <begin position="1"/>
        <end position="26"/>
    </location>
</feature>
<evidence type="ECO:0000256" key="1">
    <source>
        <dbReference type="ARBA" id="ARBA00004613"/>
    </source>
</evidence>
<feature type="compositionally biased region" description="Low complexity" evidence="4">
    <location>
        <begin position="28"/>
        <end position="44"/>
    </location>
</feature>
<gene>
    <name evidence="7" type="ORF">I8J30_23240</name>
</gene>